<dbReference type="RefSeq" id="WP_204917031.1">
    <property type="nucleotide sequence ID" value="NZ_BAAAQP010000008.1"/>
</dbReference>
<dbReference type="PANTHER" id="PTHR12526">
    <property type="entry name" value="GLYCOSYLTRANSFERASE"/>
    <property type="match status" value="1"/>
</dbReference>
<evidence type="ECO:0000313" key="5">
    <source>
        <dbReference type="Proteomes" id="UP000704762"/>
    </source>
</evidence>
<dbReference type="EMBL" id="JAFBCF010000001">
    <property type="protein sequence ID" value="MBM7798501.1"/>
    <property type="molecule type" value="Genomic_DNA"/>
</dbReference>
<dbReference type="Pfam" id="PF13692">
    <property type="entry name" value="Glyco_trans_1_4"/>
    <property type="match status" value="1"/>
</dbReference>
<feature type="domain" description="Glycosyltransferase subfamily 4-like N-terminal" evidence="3">
    <location>
        <begin position="93"/>
        <end position="237"/>
    </location>
</feature>
<reference evidence="4 5" key="1">
    <citation type="submission" date="2021-01" db="EMBL/GenBank/DDBJ databases">
        <title>Sequencing the genomes of 1000 actinobacteria strains.</title>
        <authorList>
            <person name="Klenk H.-P."/>
        </authorList>
    </citation>
    <scope>NUCLEOTIDE SEQUENCE [LARGE SCALE GENOMIC DNA]</scope>
    <source>
        <strain evidence="4 5">DSM 18662</strain>
    </source>
</reference>
<evidence type="ECO:0000259" key="3">
    <source>
        <dbReference type="Pfam" id="PF13439"/>
    </source>
</evidence>
<sequence length="472" mass="50653">MTIWGGAVALRLRRLAFKVQAVVLGRVTAVVDAGPDPLRFGVGRSLRNRILSTPLASLQDDVTTSRESVTSSASALDSQQDLVLLVTRTLGTGGVETVVATLARELPQHGVRTVVLCEAGGMTADSLRRDKIEVVQAPDRETARDFIAGLPENALAQLHNAPDHLIEECIGRGLRVVPVIHSTDINLSADGWEREAWLTDMATVTIAVSQKVRSFHTRNMPRPAGAPIVVIPNGVKLAPLDPAERDLARAKLASVLKLELSGAIVFVCLARYDLQKNIPGLVASFLRAAEVRDDIHLVVAGPIEDWLEHALANSIRCSHPAASRIHLMGLGASRAILAASDAFILDSFFEGWPVAATEAAMAGLPLILSDVGGAVELVGVSGERGRLCENPAAPAESITLADIRRARRRAASQTNQPQIEQAVLDICREIDDWRARRVAMSASVSSWLSSDVMVEAHARLLRQVAGSRPVRT</sequence>
<evidence type="ECO:0000313" key="4">
    <source>
        <dbReference type="EMBL" id="MBM7798501.1"/>
    </source>
</evidence>
<evidence type="ECO:0000256" key="1">
    <source>
        <dbReference type="ARBA" id="ARBA00022676"/>
    </source>
</evidence>
<gene>
    <name evidence="4" type="ORF">JOE57_001422</name>
</gene>
<dbReference type="Pfam" id="PF13439">
    <property type="entry name" value="Glyco_transf_4"/>
    <property type="match status" value="1"/>
</dbReference>
<comment type="caution">
    <text evidence="4">The sequence shown here is derived from an EMBL/GenBank/DDBJ whole genome shotgun (WGS) entry which is preliminary data.</text>
</comment>
<name>A0ABS2RHM0_9ACTN</name>
<accession>A0ABS2RHM0</accession>
<dbReference type="Proteomes" id="UP000704762">
    <property type="component" value="Unassembled WGS sequence"/>
</dbReference>
<proteinExistence type="predicted"/>
<dbReference type="SUPFAM" id="SSF53756">
    <property type="entry name" value="UDP-Glycosyltransferase/glycogen phosphorylase"/>
    <property type="match status" value="1"/>
</dbReference>
<keyword evidence="2" id="KW-0808">Transferase</keyword>
<keyword evidence="5" id="KW-1185">Reference proteome</keyword>
<organism evidence="4 5">
    <name type="scientific">Microlunatus panaciterrae</name>
    <dbReference type="NCBI Taxonomy" id="400768"/>
    <lineage>
        <taxon>Bacteria</taxon>
        <taxon>Bacillati</taxon>
        <taxon>Actinomycetota</taxon>
        <taxon>Actinomycetes</taxon>
        <taxon>Propionibacteriales</taxon>
        <taxon>Propionibacteriaceae</taxon>
        <taxon>Microlunatus</taxon>
    </lineage>
</organism>
<dbReference type="Gene3D" id="3.40.50.2000">
    <property type="entry name" value="Glycogen Phosphorylase B"/>
    <property type="match status" value="2"/>
</dbReference>
<keyword evidence="1" id="KW-0328">Glycosyltransferase</keyword>
<evidence type="ECO:0000256" key="2">
    <source>
        <dbReference type="ARBA" id="ARBA00022679"/>
    </source>
</evidence>
<protein>
    <submittedName>
        <fullName evidence="4">Glycosyltransferase involved in cell wall biosynthesis</fullName>
    </submittedName>
</protein>
<dbReference type="InterPro" id="IPR028098">
    <property type="entry name" value="Glyco_trans_4-like_N"/>
</dbReference>